<evidence type="ECO:0000313" key="4">
    <source>
        <dbReference type="Proteomes" id="UP000095751"/>
    </source>
</evidence>
<feature type="region of interest" description="Disordered" evidence="1">
    <location>
        <begin position="38"/>
        <end position="66"/>
    </location>
</feature>
<dbReference type="Pfam" id="PF00581">
    <property type="entry name" value="Rhodanese"/>
    <property type="match status" value="1"/>
</dbReference>
<dbReference type="InParanoid" id="A0A1E7F3U6"/>
<feature type="domain" description="Rhodanese" evidence="2">
    <location>
        <begin position="27"/>
        <end position="129"/>
    </location>
</feature>
<dbReference type="KEGG" id="fcy:FRACYDRAFT_191009"/>
<protein>
    <recommendedName>
        <fullName evidence="2">Rhodanese domain-containing protein</fullName>
    </recommendedName>
</protein>
<dbReference type="AlphaFoldDB" id="A0A1E7F3U6"/>
<evidence type="ECO:0000256" key="1">
    <source>
        <dbReference type="SAM" id="MobiDB-lite"/>
    </source>
</evidence>
<accession>A0A1E7F3U6</accession>
<dbReference type="EMBL" id="KV784364">
    <property type="protein sequence ID" value="OEU12840.1"/>
    <property type="molecule type" value="Genomic_DNA"/>
</dbReference>
<keyword evidence="4" id="KW-1185">Reference proteome</keyword>
<proteinExistence type="predicted"/>
<dbReference type="Gene3D" id="3.40.250.10">
    <property type="entry name" value="Rhodanese-like domain"/>
    <property type="match status" value="1"/>
</dbReference>
<gene>
    <name evidence="3" type="ORF">FRACYDRAFT_191009</name>
</gene>
<organism evidence="3 4">
    <name type="scientific">Fragilariopsis cylindrus CCMP1102</name>
    <dbReference type="NCBI Taxonomy" id="635003"/>
    <lineage>
        <taxon>Eukaryota</taxon>
        <taxon>Sar</taxon>
        <taxon>Stramenopiles</taxon>
        <taxon>Ochrophyta</taxon>
        <taxon>Bacillariophyta</taxon>
        <taxon>Bacillariophyceae</taxon>
        <taxon>Bacillariophycidae</taxon>
        <taxon>Bacillariales</taxon>
        <taxon>Bacillariaceae</taxon>
        <taxon>Fragilariopsis</taxon>
    </lineage>
</organism>
<dbReference type="PROSITE" id="PS50206">
    <property type="entry name" value="RHODANESE_3"/>
    <property type="match status" value="1"/>
</dbReference>
<dbReference type="SMART" id="SM00450">
    <property type="entry name" value="RHOD"/>
    <property type="match status" value="1"/>
</dbReference>
<feature type="region of interest" description="Disordered" evidence="1">
    <location>
        <begin position="81"/>
        <end position="103"/>
    </location>
</feature>
<name>A0A1E7F3U6_9STRA</name>
<dbReference type="InterPro" id="IPR036873">
    <property type="entry name" value="Rhodanese-like_dom_sf"/>
</dbReference>
<evidence type="ECO:0000259" key="2">
    <source>
        <dbReference type="PROSITE" id="PS50206"/>
    </source>
</evidence>
<dbReference type="InterPro" id="IPR001763">
    <property type="entry name" value="Rhodanese-like_dom"/>
</dbReference>
<dbReference type="CDD" id="cd00158">
    <property type="entry name" value="RHOD"/>
    <property type="match status" value="1"/>
</dbReference>
<sequence>MTEKNVNSNVKPGIASFDELIKFVNDAGTNLVVVDVRNPDESKEPGDQKSLAVASLPSPADNNRPNAVSLIWDRDTASMPLPSNDTVSKDTPIITHCGGGGRGQKAKEYLELNGYTNVVNGAGPKETELWKLYGDK</sequence>
<reference evidence="3 4" key="1">
    <citation type="submission" date="2016-09" db="EMBL/GenBank/DDBJ databases">
        <title>Extensive genetic diversity and differential bi-allelic expression allows diatom success in the polar Southern Ocean.</title>
        <authorList>
            <consortium name="DOE Joint Genome Institute"/>
            <person name="Mock T."/>
            <person name="Otillar R.P."/>
            <person name="Strauss J."/>
            <person name="Dupont C."/>
            <person name="Frickenhaus S."/>
            <person name="Maumus F."/>
            <person name="Mcmullan M."/>
            <person name="Sanges R."/>
            <person name="Schmutz J."/>
            <person name="Toseland A."/>
            <person name="Valas R."/>
            <person name="Veluchamy A."/>
            <person name="Ward B.J."/>
            <person name="Allen A."/>
            <person name="Barry K."/>
            <person name="Falciatore A."/>
            <person name="Ferrante M."/>
            <person name="Fortunato A.E."/>
            <person name="Gloeckner G."/>
            <person name="Gruber A."/>
            <person name="Hipkin R."/>
            <person name="Janech M."/>
            <person name="Kroth P."/>
            <person name="Leese F."/>
            <person name="Lindquist E."/>
            <person name="Lyon B.R."/>
            <person name="Martin J."/>
            <person name="Mayer C."/>
            <person name="Parker M."/>
            <person name="Quesneville H."/>
            <person name="Raymond J."/>
            <person name="Uhlig C."/>
            <person name="Valentin K.U."/>
            <person name="Worden A.Z."/>
            <person name="Armbrust E.V."/>
            <person name="Bowler C."/>
            <person name="Green B."/>
            <person name="Moulton V."/>
            <person name="Van Oosterhout C."/>
            <person name="Grigoriev I."/>
        </authorList>
    </citation>
    <scope>NUCLEOTIDE SEQUENCE [LARGE SCALE GENOMIC DNA]</scope>
    <source>
        <strain evidence="3 4">CCMP1102</strain>
    </source>
</reference>
<evidence type="ECO:0000313" key="3">
    <source>
        <dbReference type="EMBL" id="OEU12840.1"/>
    </source>
</evidence>
<dbReference type="OrthoDB" id="566238at2759"/>
<dbReference type="SUPFAM" id="SSF52821">
    <property type="entry name" value="Rhodanese/Cell cycle control phosphatase"/>
    <property type="match status" value="1"/>
</dbReference>
<dbReference type="Proteomes" id="UP000095751">
    <property type="component" value="Unassembled WGS sequence"/>
</dbReference>
<feature type="compositionally biased region" description="Basic and acidic residues" evidence="1">
    <location>
        <begin position="38"/>
        <end position="47"/>
    </location>
</feature>